<evidence type="ECO:0000313" key="3">
    <source>
        <dbReference type="Proteomes" id="UP000823123"/>
    </source>
</evidence>
<dbReference type="InterPro" id="IPR002629">
    <property type="entry name" value="Met_Synth_C/arc"/>
</dbReference>
<sequence>MHVCRGNWTCDESVLLEGAYDKLSKFFDSLDVDMLALEFSTPRAGEISQLFKNNDLNKKIMLGLGCVNPRIPRVETVDEIVGKVEKALEFLPPEKIWLNPDCGFATFAKRPLNPYNIIEEKLSNMVKASHILREKYCK</sequence>
<gene>
    <name evidence="2" type="ORF">IBJ83_04740</name>
</gene>
<dbReference type="Proteomes" id="UP000823123">
    <property type="component" value="Unassembled WGS sequence"/>
</dbReference>
<dbReference type="InterPro" id="IPR038071">
    <property type="entry name" value="UROD/MetE-like_sf"/>
</dbReference>
<dbReference type="PANTHER" id="PTHR43844:SF1">
    <property type="entry name" value="METHIONINE SYNTHASE"/>
    <property type="match status" value="1"/>
</dbReference>
<protein>
    <submittedName>
        <fullName evidence="2">Methylcobamide--CoM methyltransferase</fullName>
    </submittedName>
</protein>
<feature type="domain" description="Cobalamin-independent methionine synthase MetE C-terminal/archaeal" evidence="1">
    <location>
        <begin position="27"/>
        <end position="129"/>
    </location>
</feature>
<keyword evidence="2" id="KW-0489">Methyltransferase</keyword>
<dbReference type="GO" id="GO:0008168">
    <property type="term" value="F:methyltransferase activity"/>
    <property type="evidence" value="ECO:0007669"/>
    <property type="project" value="UniProtKB-KW"/>
</dbReference>
<dbReference type="SUPFAM" id="SSF51726">
    <property type="entry name" value="UROD/MetE-like"/>
    <property type="match status" value="1"/>
</dbReference>
<dbReference type="GO" id="GO:0032259">
    <property type="term" value="P:methylation"/>
    <property type="evidence" value="ECO:0007669"/>
    <property type="project" value="UniProtKB-KW"/>
</dbReference>
<dbReference type="PANTHER" id="PTHR43844">
    <property type="entry name" value="METHIONINE SYNTHASE"/>
    <property type="match status" value="1"/>
</dbReference>
<evidence type="ECO:0000259" key="1">
    <source>
        <dbReference type="Pfam" id="PF01717"/>
    </source>
</evidence>
<reference evidence="2 3" key="1">
    <citation type="submission" date="2020-09" db="EMBL/GenBank/DDBJ databases">
        <title>Parvimonas S3374 sp. nov.</title>
        <authorList>
            <person name="Buhl M."/>
        </authorList>
    </citation>
    <scope>NUCLEOTIDE SEQUENCE [LARGE SCALE GENOMIC DNA]</scope>
    <source>
        <strain evidence="2 3">S3374</strain>
    </source>
</reference>
<dbReference type="Gene3D" id="3.20.20.210">
    <property type="match status" value="1"/>
</dbReference>
<comment type="caution">
    <text evidence="2">The sequence shown here is derived from an EMBL/GenBank/DDBJ whole genome shotgun (WGS) entry which is preliminary data.</text>
</comment>
<proteinExistence type="predicted"/>
<keyword evidence="2" id="KW-0808">Transferase</keyword>
<accession>A0ABS1C942</accession>
<keyword evidence="3" id="KW-1185">Reference proteome</keyword>
<name>A0ABS1C942_9FIRM</name>
<evidence type="ECO:0000313" key="2">
    <source>
        <dbReference type="EMBL" id="MBK1468622.1"/>
    </source>
</evidence>
<dbReference type="EMBL" id="JACVDA010000011">
    <property type="protein sequence ID" value="MBK1468622.1"/>
    <property type="molecule type" value="Genomic_DNA"/>
</dbReference>
<organism evidence="2 3">
    <name type="scientific">Parvimonas parva</name>
    <dbReference type="NCBI Taxonomy" id="2769485"/>
    <lineage>
        <taxon>Bacteria</taxon>
        <taxon>Bacillati</taxon>
        <taxon>Bacillota</taxon>
        <taxon>Tissierellia</taxon>
        <taxon>Tissierellales</taxon>
        <taxon>Peptoniphilaceae</taxon>
        <taxon>Parvimonas</taxon>
    </lineage>
</organism>
<dbReference type="Pfam" id="PF01717">
    <property type="entry name" value="Meth_synt_2"/>
    <property type="match status" value="1"/>
</dbReference>